<dbReference type="EMBL" id="JBHUCZ010000001">
    <property type="protein sequence ID" value="MFD1566340.1"/>
    <property type="molecule type" value="Genomic_DNA"/>
</dbReference>
<dbReference type="Proteomes" id="UP001597139">
    <property type="component" value="Unassembled WGS sequence"/>
</dbReference>
<feature type="transmembrane region" description="Helical" evidence="1">
    <location>
        <begin position="16"/>
        <end position="34"/>
    </location>
</feature>
<reference evidence="3 4" key="1">
    <citation type="journal article" date="2019" name="Int. J. Syst. Evol. Microbiol.">
        <title>The Global Catalogue of Microorganisms (GCM) 10K type strain sequencing project: providing services to taxonomists for standard genome sequencing and annotation.</title>
        <authorList>
            <consortium name="The Broad Institute Genomics Platform"/>
            <consortium name="The Broad Institute Genome Sequencing Center for Infectious Disease"/>
            <person name="Wu L."/>
            <person name="Ma J."/>
        </authorList>
    </citation>
    <scope>NUCLEOTIDE SEQUENCE [LARGE SCALE GENOMIC DNA]</scope>
    <source>
        <strain evidence="3 4">CGMCC 1.12859</strain>
    </source>
</reference>
<evidence type="ECO:0000256" key="1">
    <source>
        <dbReference type="SAM" id="Phobius"/>
    </source>
</evidence>
<dbReference type="RefSeq" id="WP_267645619.1">
    <property type="nucleotide sequence ID" value="NZ_JANHGR010000001.1"/>
</dbReference>
<protein>
    <recommendedName>
        <fullName evidence="2">DUF8144 domain-containing protein</fullName>
    </recommendedName>
</protein>
<keyword evidence="1" id="KW-1133">Transmembrane helix</keyword>
<dbReference type="Pfam" id="PF26469">
    <property type="entry name" value="DUF8144"/>
    <property type="match status" value="1"/>
</dbReference>
<proteinExistence type="predicted"/>
<evidence type="ECO:0000259" key="2">
    <source>
        <dbReference type="Pfam" id="PF26469"/>
    </source>
</evidence>
<evidence type="ECO:0000313" key="3">
    <source>
        <dbReference type="EMBL" id="MFD1566340.1"/>
    </source>
</evidence>
<evidence type="ECO:0000313" key="4">
    <source>
        <dbReference type="Proteomes" id="UP001597139"/>
    </source>
</evidence>
<organism evidence="3 4">
    <name type="scientific">Halolamina litorea</name>
    <dbReference type="NCBI Taxonomy" id="1515593"/>
    <lineage>
        <taxon>Archaea</taxon>
        <taxon>Methanobacteriati</taxon>
        <taxon>Methanobacteriota</taxon>
        <taxon>Stenosarchaea group</taxon>
        <taxon>Halobacteria</taxon>
        <taxon>Halobacteriales</taxon>
        <taxon>Haloferacaceae</taxon>
    </lineage>
</organism>
<keyword evidence="1" id="KW-0812">Transmembrane</keyword>
<comment type="caution">
    <text evidence="3">The sequence shown here is derived from an EMBL/GenBank/DDBJ whole genome shotgun (WGS) entry which is preliminary data.</text>
</comment>
<feature type="transmembrane region" description="Helical" evidence="1">
    <location>
        <begin position="41"/>
        <end position="61"/>
    </location>
</feature>
<dbReference type="AlphaFoldDB" id="A0ABD6BP08"/>
<feature type="domain" description="DUF8144" evidence="2">
    <location>
        <begin position="1"/>
        <end position="65"/>
    </location>
</feature>
<accession>A0ABD6BP08</accession>
<dbReference type="InterPro" id="IPR058457">
    <property type="entry name" value="DUF8144"/>
</dbReference>
<gene>
    <name evidence="3" type="ORF">ACFSAU_02450</name>
</gene>
<keyword evidence="1" id="KW-0472">Membrane</keyword>
<keyword evidence="4" id="KW-1185">Reference proteome</keyword>
<sequence>MSENSAVELIGEWQTGALYVFGSLFSGLVVGALLGRSVSGVAGVVGFVLGAVGAFLLISYVRYGR</sequence>
<name>A0ABD6BP08_9EURY</name>